<dbReference type="PROSITE" id="PS51186">
    <property type="entry name" value="GNAT"/>
    <property type="match status" value="1"/>
</dbReference>
<dbReference type="EC" id="2.3.1.-" evidence="2"/>
<evidence type="ECO:0000313" key="2">
    <source>
        <dbReference type="EMBL" id="WNL18013.1"/>
    </source>
</evidence>
<dbReference type="Gene3D" id="3.40.630.30">
    <property type="match status" value="1"/>
</dbReference>
<keyword evidence="2" id="KW-0012">Acyltransferase</keyword>
<sequence length="193" mass="22207">MKNINTKKLDNKNINIVKMDKSMLCEVSQIASKTLGSSFVNEYILDNDINLCAKIYEEIVAYATTKFIDLDYLKKIIRDKKLQLDQKYEKIGYIDSIAVDENYSGYGIGTLLLKNTLSKLRENKIGFAIMAGWINKDQVNIKGLAIKEGFKEEFIIEDFWKEDSLKFNFDCTACGKASMFMFSYNLYKKIVTS</sequence>
<reference evidence="2" key="1">
    <citation type="submission" date="2023-09" db="EMBL/GenBank/DDBJ databases">
        <title>Arcobacter tbilisiensis sp. nov. isolated from chicken meat in Tbilisi, Georgia.</title>
        <authorList>
            <person name="Matthias R."/>
            <person name="Zautner A.E."/>
        </authorList>
    </citation>
    <scope>NUCLEOTIDE SEQUENCE</scope>
    <source>
        <strain evidence="2">LEO 107</strain>
        <plasmid evidence="2">p133_LEO_107</plasmid>
    </source>
</reference>
<feature type="domain" description="N-acetyltransferase" evidence="1">
    <location>
        <begin position="14"/>
        <end position="170"/>
    </location>
</feature>
<keyword evidence="2" id="KW-0808">Transferase</keyword>
<gene>
    <name evidence="2" type="ORF">RJG54_11665</name>
</gene>
<dbReference type="AlphaFoldDB" id="A0AA96CYM7"/>
<keyword evidence="2" id="KW-0614">Plasmid</keyword>
<evidence type="ECO:0000259" key="1">
    <source>
        <dbReference type="PROSITE" id="PS51186"/>
    </source>
</evidence>
<accession>A0AA96CYM7</accession>
<organism evidence="2">
    <name type="scientific">Arcobacter sp. AZ-2023</name>
    <dbReference type="NCBI Taxonomy" id="3074453"/>
    <lineage>
        <taxon>Bacteria</taxon>
        <taxon>Pseudomonadati</taxon>
        <taxon>Campylobacterota</taxon>
        <taxon>Epsilonproteobacteria</taxon>
        <taxon>Campylobacterales</taxon>
        <taxon>Arcobacteraceae</taxon>
        <taxon>Arcobacter</taxon>
    </lineage>
</organism>
<dbReference type="Pfam" id="PF00583">
    <property type="entry name" value="Acetyltransf_1"/>
    <property type="match status" value="1"/>
</dbReference>
<dbReference type="InterPro" id="IPR000182">
    <property type="entry name" value="GNAT_dom"/>
</dbReference>
<dbReference type="GO" id="GO:0016747">
    <property type="term" value="F:acyltransferase activity, transferring groups other than amino-acyl groups"/>
    <property type="evidence" value="ECO:0007669"/>
    <property type="project" value="InterPro"/>
</dbReference>
<protein>
    <submittedName>
        <fullName evidence="2">GNAT family N-acetyltransferase</fullName>
        <ecNumber evidence="2">2.3.1.-</ecNumber>
    </submittedName>
</protein>
<geneLocation type="plasmid" evidence="2">
    <name>p133_LEO_107</name>
</geneLocation>
<dbReference type="SUPFAM" id="SSF55729">
    <property type="entry name" value="Acyl-CoA N-acyltransferases (Nat)"/>
    <property type="match status" value="1"/>
</dbReference>
<dbReference type="InterPro" id="IPR016181">
    <property type="entry name" value="Acyl_CoA_acyltransferase"/>
</dbReference>
<name>A0AA96CYM7_9BACT</name>
<dbReference type="EMBL" id="CP134847">
    <property type="protein sequence ID" value="WNL18013.1"/>
    <property type="molecule type" value="Genomic_DNA"/>
</dbReference>
<proteinExistence type="predicted"/>
<dbReference type="CDD" id="cd04301">
    <property type="entry name" value="NAT_SF"/>
    <property type="match status" value="1"/>
</dbReference>